<sequence length="143" mass="16705">MTIIFITAVNLTAQVETHKWQPHEVDYRLNIPVAKEYRIITSNFSTILISFGQTAYYTVFSEFDGDNCPFHPSCSAFFVESVERTNIVEGSLMFADRFTRDINFFKGYHSYTLHSTGRFYDPVYKYELLPLTELVELRKSEND</sequence>
<organism evidence="1">
    <name type="scientific">hydrocarbon metagenome</name>
    <dbReference type="NCBI Taxonomy" id="938273"/>
    <lineage>
        <taxon>unclassified sequences</taxon>
        <taxon>metagenomes</taxon>
        <taxon>ecological metagenomes</taxon>
    </lineage>
</organism>
<proteinExistence type="predicted"/>
<dbReference type="EMBL" id="LNQE01000674">
    <property type="protein sequence ID" value="KUG25492.1"/>
    <property type="molecule type" value="Genomic_DNA"/>
</dbReference>
<evidence type="ECO:0000313" key="1">
    <source>
        <dbReference type="EMBL" id="KUG25492.1"/>
    </source>
</evidence>
<protein>
    <recommendedName>
        <fullName evidence="2">Membrane protein insertion efficiency factor YidD</fullName>
    </recommendedName>
</protein>
<reference evidence="1" key="1">
    <citation type="journal article" date="2015" name="Proc. Natl. Acad. Sci. U.S.A.">
        <title>Networks of energetic and metabolic interactions define dynamics in microbial communities.</title>
        <authorList>
            <person name="Embree M."/>
            <person name="Liu J.K."/>
            <person name="Al-Bassam M.M."/>
            <person name="Zengler K."/>
        </authorList>
    </citation>
    <scope>NUCLEOTIDE SEQUENCE</scope>
</reference>
<dbReference type="NCBIfam" id="TIGR00278">
    <property type="entry name" value="membrane protein insertion efficiency factor YidD"/>
    <property type="match status" value="1"/>
</dbReference>
<dbReference type="AlphaFoldDB" id="A0A0W8FXC4"/>
<comment type="caution">
    <text evidence="1">The sequence shown here is derived from an EMBL/GenBank/DDBJ whole genome shotgun (WGS) entry which is preliminary data.</text>
</comment>
<accession>A0A0W8FXC4</accession>
<name>A0A0W8FXC4_9ZZZZ</name>
<evidence type="ECO:0008006" key="2">
    <source>
        <dbReference type="Google" id="ProtNLM"/>
    </source>
</evidence>
<dbReference type="Pfam" id="PF01809">
    <property type="entry name" value="YidD"/>
    <property type="match status" value="1"/>
</dbReference>
<dbReference type="InterPro" id="IPR002696">
    <property type="entry name" value="Membr_insert_effic_factor_YidD"/>
</dbReference>
<dbReference type="SMART" id="SM01234">
    <property type="entry name" value="Haemolytic"/>
    <property type="match status" value="1"/>
</dbReference>
<gene>
    <name evidence="1" type="ORF">ASZ90_004685</name>
</gene>